<name>A0A1G6L2N6_9BACT</name>
<dbReference type="InterPro" id="IPR017178">
    <property type="entry name" value="IspG_atypical"/>
</dbReference>
<keyword evidence="3 8" id="KW-0560">Oxidoreductase</keyword>
<dbReference type="Gene3D" id="3.30.413.10">
    <property type="entry name" value="Sulfite Reductase Hemoprotein, domain 1"/>
    <property type="match status" value="1"/>
</dbReference>
<evidence type="ECO:0000256" key="5">
    <source>
        <dbReference type="ARBA" id="ARBA00023014"/>
    </source>
</evidence>
<evidence type="ECO:0000313" key="12">
    <source>
        <dbReference type="Proteomes" id="UP000199452"/>
    </source>
</evidence>
<keyword evidence="2 8" id="KW-0479">Metal-binding</keyword>
<dbReference type="Pfam" id="PF26540">
    <property type="entry name" value="GcpE_C"/>
    <property type="match status" value="1"/>
</dbReference>
<dbReference type="InterPro" id="IPR058579">
    <property type="entry name" value="IspG_C"/>
</dbReference>
<dbReference type="RefSeq" id="WP_092438076.1">
    <property type="nucleotide sequence ID" value="NZ_FMYP01000028.1"/>
</dbReference>
<evidence type="ECO:0000256" key="7">
    <source>
        <dbReference type="ARBA" id="ARBA00051119"/>
    </source>
</evidence>
<organism evidence="11 12">
    <name type="scientific">Williamwhitmania taraxaci</name>
    <dbReference type="NCBI Taxonomy" id="1640674"/>
    <lineage>
        <taxon>Bacteria</taxon>
        <taxon>Pseudomonadati</taxon>
        <taxon>Bacteroidota</taxon>
        <taxon>Bacteroidia</taxon>
        <taxon>Bacteroidales</taxon>
        <taxon>Williamwhitmaniaceae</taxon>
        <taxon>Williamwhitmania</taxon>
    </lineage>
</organism>
<dbReference type="FunFam" id="3.20.20.20:FF:000005">
    <property type="entry name" value="4-hydroxy-3-methylbut-2-en-1-yl diphosphate synthase (flavodoxin)"/>
    <property type="match status" value="1"/>
</dbReference>
<dbReference type="Proteomes" id="UP000199452">
    <property type="component" value="Unassembled WGS sequence"/>
</dbReference>
<dbReference type="STRING" id="1640674.SAMN05216323_102837"/>
<dbReference type="PANTHER" id="PTHR30454">
    <property type="entry name" value="4-HYDROXY-3-METHYLBUT-2-EN-1-YL DIPHOSPHATE SYNTHASE"/>
    <property type="match status" value="1"/>
</dbReference>
<evidence type="ECO:0000313" key="11">
    <source>
        <dbReference type="EMBL" id="SDC37467.1"/>
    </source>
</evidence>
<keyword evidence="4 8" id="KW-0408">Iron</keyword>
<feature type="binding site" evidence="8">
    <location>
        <position position="530"/>
    </location>
    <ligand>
        <name>[4Fe-4S] cluster</name>
        <dbReference type="ChEBI" id="CHEBI:49883"/>
    </ligand>
</feature>
<evidence type="ECO:0000256" key="2">
    <source>
        <dbReference type="ARBA" id="ARBA00022723"/>
    </source>
</evidence>
<feature type="binding site" evidence="8">
    <location>
        <position position="561"/>
    </location>
    <ligand>
        <name>[4Fe-4S] cluster</name>
        <dbReference type="ChEBI" id="CHEBI:49883"/>
    </ligand>
</feature>
<accession>A0A1G6L2N6</accession>
<evidence type="ECO:0000259" key="10">
    <source>
        <dbReference type="Pfam" id="PF26540"/>
    </source>
</evidence>
<evidence type="ECO:0000256" key="3">
    <source>
        <dbReference type="ARBA" id="ARBA00023002"/>
    </source>
</evidence>
<dbReference type="PANTHER" id="PTHR30454:SF0">
    <property type="entry name" value="4-HYDROXY-3-METHYLBUT-2-EN-1-YL DIPHOSPHATE SYNTHASE (FERREDOXIN), CHLOROPLASTIC"/>
    <property type="match status" value="1"/>
</dbReference>
<dbReference type="GO" id="GO:0005506">
    <property type="term" value="F:iron ion binding"/>
    <property type="evidence" value="ECO:0007669"/>
    <property type="project" value="InterPro"/>
</dbReference>
<comment type="cofactor">
    <cofactor evidence="8">
        <name>[4Fe-4S] cluster</name>
        <dbReference type="ChEBI" id="CHEBI:49883"/>
    </cofactor>
    <text evidence="8">Binds 1 [4Fe-4S] cluster.</text>
</comment>
<feature type="domain" description="IspG TIM-barrel" evidence="9">
    <location>
        <begin position="16"/>
        <end position="282"/>
    </location>
</feature>
<dbReference type="SUPFAM" id="SSF56014">
    <property type="entry name" value="Nitrite and sulphite reductase 4Fe-4S domain-like"/>
    <property type="match status" value="1"/>
</dbReference>
<evidence type="ECO:0000256" key="8">
    <source>
        <dbReference type="HAMAP-Rule" id="MF_00159"/>
    </source>
</evidence>
<comment type="function">
    <text evidence="8">Converts 2C-methyl-D-erythritol 2,4-cyclodiphosphate (ME-2,4cPP) into 1-hydroxy-2-methyl-2-(E)-butenyl 4-diphosphate.</text>
</comment>
<dbReference type="Gene3D" id="3.20.20.20">
    <property type="entry name" value="Dihydropteroate synthase-like"/>
    <property type="match status" value="1"/>
</dbReference>
<dbReference type="HAMAP" id="MF_00159">
    <property type="entry name" value="IspG"/>
    <property type="match status" value="1"/>
</dbReference>
<dbReference type="OrthoDB" id="9803214at2"/>
<feature type="binding site" evidence="8">
    <location>
        <position position="568"/>
    </location>
    <ligand>
        <name>[4Fe-4S] cluster</name>
        <dbReference type="ChEBI" id="CHEBI:49883"/>
    </ligand>
</feature>
<dbReference type="EC" id="1.17.7.3" evidence="8"/>
<evidence type="ECO:0000256" key="6">
    <source>
        <dbReference type="ARBA" id="ARBA00023229"/>
    </source>
</evidence>
<dbReference type="PIRSF" id="PIRSF037336">
    <property type="entry name" value="IspG_like"/>
    <property type="match status" value="1"/>
</dbReference>
<sequence length="619" mass="68003">MNYCKDLFAYQRRKSAEVAIGNTPLGGTNPIRIQSMTTTNTLDTEATVEQCIRIFEAGGDYVRITAQGVQEAENLANIRKSLSEEGFTFPLVADIHFNPKAAEVAALHVEKVRINPGNFAERRPEGEIYTEAELEECHQRVEAAVKSFIAICKTNNTAVRIGVNHGSLSERMVSRFGDTPEGMVESALEFLRIFKAEDFHNLAISMKSSNTRVMVQSVRLLVSRMQEEGMHYPIHLGVTEAGNSREGRIKSAVGIGALLADGIGDTIRVSLTEEPEFEIPVARKLVSHFKKRVSPANLIIPNINPINPYSYSRITSSDFGWIGGHTPPVVMADLTGAENPEATMLDLLEIMGTAPMPDLFICNESVSTEISPASRIVVAAEKATSYDLPLFGIANYSTYRNGVALIEVNHSELNLDFIKNLKEQRTWVLVLNATSTNPVAEFRSMVFRLREANCLNPVILKNTYTNDDIETVQLQAAADFGTLLLDGIGDGIFLNAPNIPIEESITTAFDILQAARVRTTKTEYISCPGCGRTLYNLQQTAGLIKARTCHLKGLKIGIMGCIVNGPGEMADADYGYVGAGPGKINLYKQKELVKKNIPQTDALEELISLIKENGDWKDQ</sequence>
<dbReference type="Pfam" id="PF04551">
    <property type="entry name" value="GcpE"/>
    <property type="match status" value="1"/>
</dbReference>
<dbReference type="UniPathway" id="UPA00056">
    <property type="reaction ID" value="UER00096"/>
</dbReference>
<dbReference type="InterPro" id="IPR045854">
    <property type="entry name" value="NO2/SO3_Rdtase_4Fe4S_sf"/>
</dbReference>
<dbReference type="InterPro" id="IPR011005">
    <property type="entry name" value="Dihydropteroate_synth-like_sf"/>
</dbReference>
<keyword evidence="5 8" id="KW-0411">Iron-sulfur</keyword>
<evidence type="ECO:0000259" key="9">
    <source>
        <dbReference type="Pfam" id="PF04551"/>
    </source>
</evidence>
<feature type="binding site" evidence="8">
    <location>
        <position position="527"/>
    </location>
    <ligand>
        <name>[4Fe-4S] cluster</name>
        <dbReference type="ChEBI" id="CHEBI:49883"/>
    </ligand>
</feature>
<dbReference type="GO" id="GO:0016114">
    <property type="term" value="P:terpenoid biosynthetic process"/>
    <property type="evidence" value="ECO:0007669"/>
    <property type="project" value="InterPro"/>
</dbReference>
<protein>
    <recommendedName>
        <fullName evidence="8">4-hydroxy-3-methylbut-2-en-1-yl diphosphate synthase (flavodoxin)</fullName>
        <ecNumber evidence="8">1.17.7.3</ecNumber>
    </recommendedName>
    <alternativeName>
        <fullName evidence="8">1-hydroxy-2-methyl-2-(E)-butenyl 4-diphosphate synthase</fullName>
    </alternativeName>
</protein>
<proteinExistence type="inferred from homology"/>
<comment type="catalytic activity">
    <reaction evidence="7">
        <text>(2E)-4-hydroxy-3-methylbut-2-enyl diphosphate + 2 oxidized [2Fe-2S]-[ferredoxin] + H2O = 2-C-methyl-D-erythritol 2,4-cyclic diphosphate + 2 reduced [2Fe-2S]-[ferredoxin] + H(+)</text>
        <dbReference type="Rhea" id="RHEA:26119"/>
        <dbReference type="Rhea" id="RHEA-COMP:10000"/>
        <dbReference type="Rhea" id="RHEA-COMP:10001"/>
        <dbReference type="ChEBI" id="CHEBI:15377"/>
        <dbReference type="ChEBI" id="CHEBI:15378"/>
        <dbReference type="ChEBI" id="CHEBI:33737"/>
        <dbReference type="ChEBI" id="CHEBI:33738"/>
        <dbReference type="ChEBI" id="CHEBI:58483"/>
        <dbReference type="ChEBI" id="CHEBI:128753"/>
        <dbReference type="EC" id="1.17.7.1"/>
    </reaction>
</comment>
<dbReference type="GO" id="GO:0141197">
    <property type="term" value="F:4-hydroxy-3-methylbut-2-enyl-diphosphate synthase activity (flavodoxin)"/>
    <property type="evidence" value="ECO:0007669"/>
    <property type="project" value="UniProtKB-EC"/>
</dbReference>
<dbReference type="InterPro" id="IPR058578">
    <property type="entry name" value="IspG_TIM"/>
</dbReference>
<comment type="similarity">
    <text evidence="8">Belongs to the IspG family.</text>
</comment>
<gene>
    <name evidence="8" type="primary">ispG</name>
    <name evidence="11" type="ORF">SAMN05216323_102837</name>
</gene>
<dbReference type="InterPro" id="IPR004588">
    <property type="entry name" value="IspG_bac-typ"/>
</dbReference>
<dbReference type="GO" id="GO:0019288">
    <property type="term" value="P:isopentenyl diphosphate biosynthetic process, methylerythritol 4-phosphate pathway"/>
    <property type="evidence" value="ECO:0007669"/>
    <property type="project" value="UniProtKB-UniRule"/>
</dbReference>
<dbReference type="GO" id="GO:0051539">
    <property type="term" value="F:4 iron, 4 sulfur cluster binding"/>
    <property type="evidence" value="ECO:0007669"/>
    <property type="project" value="UniProtKB-UniRule"/>
</dbReference>
<dbReference type="GO" id="GO:0046429">
    <property type="term" value="F:4-hydroxy-3-methylbut-2-en-1-yl diphosphate synthase activity (ferredoxin)"/>
    <property type="evidence" value="ECO:0007669"/>
    <property type="project" value="UniProtKB-UniRule"/>
</dbReference>
<comment type="catalytic activity">
    <reaction evidence="8">
        <text>(2E)-4-hydroxy-3-methylbut-2-enyl diphosphate + oxidized [flavodoxin] + H2O + 2 H(+) = 2-C-methyl-D-erythritol 2,4-cyclic diphosphate + reduced [flavodoxin]</text>
        <dbReference type="Rhea" id="RHEA:43604"/>
        <dbReference type="Rhea" id="RHEA-COMP:10622"/>
        <dbReference type="Rhea" id="RHEA-COMP:10623"/>
        <dbReference type="ChEBI" id="CHEBI:15377"/>
        <dbReference type="ChEBI" id="CHEBI:15378"/>
        <dbReference type="ChEBI" id="CHEBI:57618"/>
        <dbReference type="ChEBI" id="CHEBI:58210"/>
        <dbReference type="ChEBI" id="CHEBI:58483"/>
        <dbReference type="ChEBI" id="CHEBI:128753"/>
        <dbReference type="EC" id="1.17.7.3"/>
    </reaction>
</comment>
<evidence type="ECO:0000256" key="4">
    <source>
        <dbReference type="ARBA" id="ARBA00023004"/>
    </source>
</evidence>
<evidence type="ECO:0000256" key="1">
    <source>
        <dbReference type="ARBA" id="ARBA00022485"/>
    </source>
</evidence>
<dbReference type="FunFam" id="3.30.413.10:FF:000006">
    <property type="entry name" value="4-hydroxy-3-methylbut-2-en-1-yl diphosphate synthase (flavodoxin)"/>
    <property type="match status" value="1"/>
</dbReference>
<reference evidence="11 12" key="1">
    <citation type="submission" date="2016-09" db="EMBL/GenBank/DDBJ databases">
        <authorList>
            <person name="Capua I."/>
            <person name="De Benedictis P."/>
            <person name="Joannis T."/>
            <person name="Lombin L.H."/>
            <person name="Cattoli G."/>
        </authorList>
    </citation>
    <scope>NUCLEOTIDE SEQUENCE [LARGE SCALE GENOMIC DNA]</scope>
    <source>
        <strain evidence="11 12">A7P-90m</strain>
    </source>
</reference>
<comment type="pathway">
    <text evidence="8">Isoprenoid biosynthesis; isopentenyl diphosphate biosynthesis via DXP pathway; isopentenyl diphosphate from 1-deoxy-D-xylulose 5-phosphate: step 5/6.</text>
</comment>
<dbReference type="EMBL" id="FMYP01000028">
    <property type="protein sequence ID" value="SDC37467.1"/>
    <property type="molecule type" value="Genomic_DNA"/>
</dbReference>
<keyword evidence="12" id="KW-1185">Reference proteome</keyword>
<keyword evidence="6 8" id="KW-0414">Isoprene biosynthesis</keyword>
<keyword evidence="1 8" id="KW-0004">4Fe-4S</keyword>
<dbReference type="NCBIfam" id="TIGR00612">
    <property type="entry name" value="ispG_gcpE"/>
    <property type="match status" value="1"/>
</dbReference>
<dbReference type="AlphaFoldDB" id="A0A1G6L2N6"/>
<feature type="domain" description="IspG C-terminal" evidence="10">
    <location>
        <begin position="523"/>
        <end position="611"/>
    </location>
</feature>